<evidence type="ECO:0000313" key="2">
    <source>
        <dbReference type="Proteomes" id="UP001374535"/>
    </source>
</evidence>
<sequence length="111" mass="12476">MYGIETHPISTLFCRKIELNSLEMVSTFAFNHGGFTSLKKPIEPVVFPSTKNNEKINKILRHYAYTSPRNAVCSPWVHNAWCHASQSLCTSSSSGFGMPSKTSDYCFQSLH</sequence>
<accession>A0AAQ3NMN0</accession>
<name>A0AAQ3NMN0_VIGMU</name>
<dbReference type="Proteomes" id="UP001374535">
    <property type="component" value="Chromosome 5"/>
</dbReference>
<protein>
    <submittedName>
        <fullName evidence="1">Uncharacterized protein</fullName>
    </submittedName>
</protein>
<reference evidence="1 2" key="1">
    <citation type="journal article" date="2023" name="Life. Sci Alliance">
        <title>Evolutionary insights into 3D genome organization and epigenetic landscape of Vigna mungo.</title>
        <authorList>
            <person name="Junaid A."/>
            <person name="Singh B."/>
            <person name="Bhatia S."/>
        </authorList>
    </citation>
    <scope>NUCLEOTIDE SEQUENCE [LARGE SCALE GENOMIC DNA]</scope>
    <source>
        <strain evidence="1">Urdbean</strain>
    </source>
</reference>
<gene>
    <name evidence="1" type="ORF">V8G54_017246</name>
</gene>
<dbReference type="AlphaFoldDB" id="A0AAQ3NMN0"/>
<dbReference type="EMBL" id="CP144696">
    <property type="protein sequence ID" value="WVZ12716.1"/>
    <property type="molecule type" value="Genomic_DNA"/>
</dbReference>
<evidence type="ECO:0000313" key="1">
    <source>
        <dbReference type="EMBL" id="WVZ12716.1"/>
    </source>
</evidence>
<proteinExistence type="predicted"/>
<keyword evidence="2" id="KW-1185">Reference proteome</keyword>
<organism evidence="1 2">
    <name type="scientific">Vigna mungo</name>
    <name type="common">Black gram</name>
    <name type="synonym">Phaseolus mungo</name>
    <dbReference type="NCBI Taxonomy" id="3915"/>
    <lineage>
        <taxon>Eukaryota</taxon>
        <taxon>Viridiplantae</taxon>
        <taxon>Streptophyta</taxon>
        <taxon>Embryophyta</taxon>
        <taxon>Tracheophyta</taxon>
        <taxon>Spermatophyta</taxon>
        <taxon>Magnoliopsida</taxon>
        <taxon>eudicotyledons</taxon>
        <taxon>Gunneridae</taxon>
        <taxon>Pentapetalae</taxon>
        <taxon>rosids</taxon>
        <taxon>fabids</taxon>
        <taxon>Fabales</taxon>
        <taxon>Fabaceae</taxon>
        <taxon>Papilionoideae</taxon>
        <taxon>50 kb inversion clade</taxon>
        <taxon>NPAAA clade</taxon>
        <taxon>indigoferoid/millettioid clade</taxon>
        <taxon>Phaseoleae</taxon>
        <taxon>Vigna</taxon>
    </lineage>
</organism>